<dbReference type="Proteomes" id="UP000306719">
    <property type="component" value="Unassembled WGS sequence"/>
</dbReference>
<protein>
    <submittedName>
        <fullName evidence="2">Uncharacterized protein</fullName>
    </submittedName>
</protein>
<evidence type="ECO:0000313" key="3">
    <source>
        <dbReference type="Proteomes" id="UP000306719"/>
    </source>
</evidence>
<dbReference type="Gene3D" id="3.40.50.1820">
    <property type="entry name" value="alpha/beta hydrolase"/>
    <property type="match status" value="1"/>
</dbReference>
<dbReference type="SUPFAM" id="SSF48452">
    <property type="entry name" value="TPR-like"/>
    <property type="match status" value="1"/>
</dbReference>
<dbReference type="Gene3D" id="1.25.40.10">
    <property type="entry name" value="Tetratricopeptide repeat domain"/>
    <property type="match status" value="1"/>
</dbReference>
<dbReference type="InterPro" id="IPR029058">
    <property type="entry name" value="AB_hydrolase_fold"/>
</dbReference>
<gene>
    <name evidence="2" type="ORF">CWB98_01470</name>
</gene>
<comment type="caution">
    <text evidence="2">The sequence shown here is derived from an EMBL/GenBank/DDBJ whole genome shotgun (WGS) entry which is preliminary data.</text>
</comment>
<reference evidence="2 3" key="1">
    <citation type="submission" date="2018-01" db="EMBL/GenBank/DDBJ databases">
        <authorList>
            <person name="Paulsen S."/>
            <person name="Gram L.K."/>
        </authorList>
    </citation>
    <scope>NUCLEOTIDE SEQUENCE [LARGE SCALE GENOMIC DNA]</scope>
    <source>
        <strain evidence="2 3">S2599</strain>
    </source>
</reference>
<evidence type="ECO:0000256" key="1">
    <source>
        <dbReference type="PROSITE-ProRule" id="PRU00339"/>
    </source>
</evidence>
<dbReference type="InterPro" id="IPR050583">
    <property type="entry name" value="Mycobacterial_A85_antigen"/>
</dbReference>
<dbReference type="Pfam" id="PF00756">
    <property type="entry name" value="Esterase"/>
    <property type="match status" value="1"/>
</dbReference>
<dbReference type="EMBL" id="PNCJ01000005">
    <property type="protein sequence ID" value="TMP39284.1"/>
    <property type="molecule type" value="Genomic_DNA"/>
</dbReference>
<dbReference type="AlphaFoldDB" id="A0A5S3X5G3"/>
<sequence>MHANANIQRKISRCCFTPPDFAFKLLSYTKTKDYSSMRILLIAILLGLFSQSHAATAVSLAPLVSGQTLTIESDILNEKREVTIYLPKNYNAQTRYHTLYILDAEHYFEQAIGVISALRNTRKIPNVILIGVKTKIRVRDYLPPLQGPAQGRMQSHITKHFPEFGSAPRFAQFLEDELIPWVERNYTVHPTRTLVGHSNAGVFGMHLLFNQPALFANYLLASPAPWWSRAQISQLVAQFKNSGSTRHANLFLTLGEQESQGYYAYMMNLSAQLHSHTPAGLRWQFKIMPGEDHSSIVFPSMLSGLPFLYQELIYPDLEETAKYGEIANIQTYFDTLSKRDATLYLAPQSTLADLAHMQFEYDRNTQAMATLNYFTTLYPESAYAHQSLGLGHMKMAQYSQAIVSFNTALSLLDANHIEDQTVSDFLNEMVTTATKKLSL</sequence>
<proteinExistence type="predicted"/>
<keyword evidence="1" id="KW-0802">TPR repeat</keyword>
<organism evidence="2 3">
    <name type="scientific">Pseudoalteromonas rubra</name>
    <dbReference type="NCBI Taxonomy" id="43658"/>
    <lineage>
        <taxon>Bacteria</taxon>
        <taxon>Pseudomonadati</taxon>
        <taxon>Pseudomonadota</taxon>
        <taxon>Gammaproteobacteria</taxon>
        <taxon>Alteromonadales</taxon>
        <taxon>Pseudoalteromonadaceae</taxon>
        <taxon>Pseudoalteromonas</taxon>
    </lineage>
</organism>
<dbReference type="PANTHER" id="PTHR48098:SF6">
    <property type="entry name" value="FERRI-BACILLIBACTIN ESTERASE BESA"/>
    <property type="match status" value="1"/>
</dbReference>
<accession>A0A5S3X5G3</accession>
<dbReference type="InterPro" id="IPR011990">
    <property type="entry name" value="TPR-like_helical_dom_sf"/>
</dbReference>
<feature type="repeat" description="TPR" evidence="1">
    <location>
        <begin position="382"/>
        <end position="415"/>
    </location>
</feature>
<dbReference type="InterPro" id="IPR000801">
    <property type="entry name" value="Esterase-like"/>
</dbReference>
<name>A0A5S3X5G3_9GAMM</name>
<dbReference type="PANTHER" id="PTHR48098">
    <property type="entry name" value="ENTEROCHELIN ESTERASE-RELATED"/>
    <property type="match status" value="1"/>
</dbReference>
<dbReference type="PROSITE" id="PS50005">
    <property type="entry name" value="TPR"/>
    <property type="match status" value="1"/>
</dbReference>
<reference evidence="3" key="2">
    <citation type="submission" date="2019-06" db="EMBL/GenBank/DDBJ databases">
        <title>Co-occurence of chitin degradation, pigmentation and bioactivity in marine Pseudoalteromonas.</title>
        <authorList>
            <person name="Sonnenschein E.C."/>
            <person name="Bech P.K."/>
        </authorList>
    </citation>
    <scope>NUCLEOTIDE SEQUENCE [LARGE SCALE GENOMIC DNA]</scope>
    <source>
        <strain evidence="3">S2599</strain>
    </source>
</reference>
<evidence type="ECO:0000313" key="2">
    <source>
        <dbReference type="EMBL" id="TMP39284.1"/>
    </source>
</evidence>
<dbReference type="InterPro" id="IPR019734">
    <property type="entry name" value="TPR_rpt"/>
</dbReference>
<dbReference type="SUPFAM" id="SSF53474">
    <property type="entry name" value="alpha/beta-Hydrolases"/>
    <property type="match status" value="1"/>
</dbReference>